<feature type="signal peptide" evidence="1">
    <location>
        <begin position="1"/>
        <end position="29"/>
    </location>
</feature>
<dbReference type="PROSITE" id="PS51257">
    <property type="entry name" value="PROKAR_LIPOPROTEIN"/>
    <property type="match status" value="1"/>
</dbReference>
<proteinExistence type="predicted"/>
<evidence type="ECO:0000256" key="1">
    <source>
        <dbReference type="SAM" id="SignalP"/>
    </source>
</evidence>
<dbReference type="Proteomes" id="UP001602370">
    <property type="component" value="Unassembled WGS sequence"/>
</dbReference>
<accession>A0ABW6XW90</accession>
<protein>
    <submittedName>
        <fullName evidence="2">SH3 domain-containing protein</fullName>
    </submittedName>
</protein>
<evidence type="ECO:0000313" key="2">
    <source>
        <dbReference type="EMBL" id="MFF5921779.1"/>
    </source>
</evidence>
<gene>
    <name evidence="2" type="ORF">ACFY8C_26025</name>
</gene>
<dbReference type="EMBL" id="JBIBDZ010000008">
    <property type="protein sequence ID" value="MFF5921779.1"/>
    <property type="molecule type" value="Genomic_DNA"/>
</dbReference>
<dbReference type="RefSeq" id="WP_030315472.1">
    <property type="nucleotide sequence ID" value="NZ_JBIBDZ010000008.1"/>
</dbReference>
<organism evidence="2 3">
    <name type="scientific">Streptomyces flavochromogenes</name>
    <dbReference type="NCBI Taxonomy" id="68199"/>
    <lineage>
        <taxon>Bacteria</taxon>
        <taxon>Bacillati</taxon>
        <taxon>Actinomycetota</taxon>
        <taxon>Actinomycetes</taxon>
        <taxon>Kitasatosporales</taxon>
        <taxon>Streptomycetaceae</taxon>
        <taxon>Streptomyces</taxon>
    </lineage>
</organism>
<comment type="caution">
    <text evidence="2">The sequence shown here is derived from an EMBL/GenBank/DDBJ whole genome shotgun (WGS) entry which is preliminary data.</text>
</comment>
<feature type="chain" id="PRO_5045498674" evidence="1">
    <location>
        <begin position="30"/>
        <end position="119"/>
    </location>
</feature>
<keyword evidence="3" id="KW-1185">Reference proteome</keyword>
<evidence type="ECO:0000313" key="3">
    <source>
        <dbReference type="Proteomes" id="UP001602370"/>
    </source>
</evidence>
<keyword evidence="1" id="KW-0732">Signal</keyword>
<name>A0ABW6XW90_9ACTN</name>
<sequence>MKRRIAALLPVVAMAAVAIPMTTAAPAFAGAACGKTVADKDGSTWNKTADGANQRSGSSTGCGINGIAYNTHLLDYHCYTRIGSSSETWTFVRNDATGVSGWIRDDLLSDGGSLVYCGF</sequence>
<reference evidence="2 3" key="1">
    <citation type="submission" date="2024-10" db="EMBL/GenBank/DDBJ databases">
        <title>The Natural Products Discovery Center: Release of the First 8490 Sequenced Strains for Exploring Actinobacteria Biosynthetic Diversity.</title>
        <authorList>
            <person name="Kalkreuter E."/>
            <person name="Kautsar S.A."/>
            <person name="Yang D."/>
            <person name="Bader C.D."/>
            <person name="Teijaro C.N."/>
            <person name="Fluegel L."/>
            <person name="Davis C.M."/>
            <person name="Simpson J.R."/>
            <person name="Lauterbach L."/>
            <person name="Steele A.D."/>
            <person name="Gui C."/>
            <person name="Meng S."/>
            <person name="Li G."/>
            <person name="Viehrig K."/>
            <person name="Ye F."/>
            <person name="Su P."/>
            <person name="Kiefer A.F."/>
            <person name="Nichols A."/>
            <person name="Cepeda A.J."/>
            <person name="Yan W."/>
            <person name="Fan B."/>
            <person name="Jiang Y."/>
            <person name="Adhikari A."/>
            <person name="Zheng C.-J."/>
            <person name="Schuster L."/>
            <person name="Cowan T.M."/>
            <person name="Smanski M.J."/>
            <person name="Chevrette M.G."/>
            <person name="De Carvalho L.P.S."/>
            <person name="Shen B."/>
        </authorList>
    </citation>
    <scope>NUCLEOTIDE SEQUENCE [LARGE SCALE GENOMIC DNA]</scope>
    <source>
        <strain evidence="2 3">NPDC012605</strain>
    </source>
</reference>